<dbReference type="Proteomes" id="UP000320672">
    <property type="component" value="Chromosome"/>
</dbReference>
<dbReference type="KEGG" id="rml:FF011L_14390"/>
<dbReference type="RefSeq" id="WP_145350910.1">
    <property type="nucleotide sequence ID" value="NZ_CP036262.1"/>
</dbReference>
<dbReference type="OrthoDB" id="289070at2"/>
<evidence type="ECO:0000313" key="2">
    <source>
        <dbReference type="EMBL" id="QDS92691.1"/>
    </source>
</evidence>
<gene>
    <name evidence="2" type="ORF">FF011L_14390</name>
</gene>
<reference evidence="2 3" key="1">
    <citation type="submission" date="2019-02" db="EMBL/GenBank/DDBJ databases">
        <title>Deep-cultivation of Planctomycetes and their phenomic and genomic characterization uncovers novel biology.</title>
        <authorList>
            <person name="Wiegand S."/>
            <person name="Jogler M."/>
            <person name="Boedeker C."/>
            <person name="Pinto D."/>
            <person name="Vollmers J."/>
            <person name="Rivas-Marin E."/>
            <person name="Kohn T."/>
            <person name="Peeters S.H."/>
            <person name="Heuer A."/>
            <person name="Rast P."/>
            <person name="Oberbeckmann S."/>
            <person name="Bunk B."/>
            <person name="Jeske O."/>
            <person name="Meyerdierks A."/>
            <person name="Storesund J.E."/>
            <person name="Kallscheuer N."/>
            <person name="Luecker S."/>
            <person name="Lage O.M."/>
            <person name="Pohl T."/>
            <person name="Merkel B.J."/>
            <person name="Hornburger P."/>
            <person name="Mueller R.-W."/>
            <person name="Bruemmer F."/>
            <person name="Labrenz M."/>
            <person name="Spormann A.M."/>
            <person name="Op den Camp H."/>
            <person name="Overmann J."/>
            <person name="Amann R."/>
            <person name="Jetten M.S.M."/>
            <person name="Mascher T."/>
            <person name="Medema M.H."/>
            <person name="Devos D.P."/>
            <person name="Kaster A.-K."/>
            <person name="Ovreas L."/>
            <person name="Rohde M."/>
            <person name="Galperin M.Y."/>
            <person name="Jogler C."/>
        </authorList>
    </citation>
    <scope>NUCLEOTIDE SEQUENCE [LARGE SCALE GENOMIC DNA]</scope>
    <source>
        <strain evidence="2 3">FF011L</strain>
    </source>
</reference>
<evidence type="ECO:0000313" key="3">
    <source>
        <dbReference type="Proteomes" id="UP000320672"/>
    </source>
</evidence>
<sequence length="115" mass="12090">MPASAQTLRPETILSVLPGATDHARTVIAMNPAGAGNLVEMRQETFSPAVGWFVQSRIELSAEQVAGVRRTLGTIPSARPTVNKAHRPAGTHFRDTAADSPMTLAFPGGERAATA</sequence>
<evidence type="ECO:0000256" key="1">
    <source>
        <dbReference type="SAM" id="MobiDB-lite"/>
    </source>
</evidence>
<feature type="region of interest" description="Disordered" evidence="1">
    <location>
        <begin position="77"/>
        <end position="115"/>
    </location>
</feature>
<organism evidence="2 3">
    <name type="scientific">Roseimaritima multifibrata</name>
    <dbReference type="NCBI Taxonomy" id="1930274"/>
    <lineage>
        <taxon>Bacteria</taxon>
        <taxon>Pseudomonadati</taxon>
        <taxon>Planctomycetota</taxon>
        <taxon>Planctomycetia</taxon>
        <taxon>Pirellulales</taxon>
        <taxon>Pirellulaceae</taxon>
        <taxon>Roseimaritima</taxon>
    </lineage>
</organism>
<keyword evidence="3" id="KW-1185">Reference proteome</keyword>
<name>A0A517MCT3_9BACT</name>
<protein>
    <submittedName>
        <fullName evidence="2">Uncharacterized protein</fullName>
    </submittedName>
</protein>
<dbReference type="EMBL" id="CP036262">
    <property type="protein sequence ID" value="QDS92691.1"/>
    <property type="molecule type" value="Genomic_DNA"/>
</dbReference>
<dbReference type="AlphaFoldDB" id="A0A517MCT3"/>
<accession>A0A517MCT3</accession>
<proteinExistence type="predicted"/>